<keyword evidence="1" id="KW-1133">Transmembrane helix</keyword>
<feature type="transmembrane region" description="Helical" evidence="1">
    <location>
        <begin position="106"/>
        <end position="126"/>
    </location>
</feature>
<comment type="caution">
    <text evidence="2">The sequence shown here is derived from an EMBL/GenBank/DDBJ whole genome shotgun (WGS) entry which is preliminary data.</text>
</comment>
<evidence type="ECO:0000313" key="2">
    <source>
        <dbReference type="EMBL" id="MCL3786753.1"/>
    </source>
</evidence>
<evidence type="ECO:0008006" key="4">
    <source>
        <dbReference type="Google" id="ProtNLM"/>
    </source>
</evidence>
<dbReference type="EMBL" id="SNUZ01000003">
    <property type="protein sequence ID" value="MCL3786753.1"/>
    <property type="molecule type" value="Genomic_DNA"/>
</dbReference>
<proteinExistence type="predicted"/>
<feature type="transmembrane region" description="Helical" evidence="1">
    <location>
        <begin position="12"/>
        <end position="28"/>
    </location>
</feature>
<evidence type="ECO:0000313" key="3">
    <source>
        <dbReference type="Proteomes" id="UP001056693"/>
    </source>
</evidence>
<evidence type="ECO:0000256" key="1">
    <source>
        <dbReference type="SAM" id="Phobius"/>
    </source>
</evidence>
<sequence length="132" mass="15086">MFLLKRLKCDCILFSIGGVAYALLEILWRRKTHWTMAVTGGSCFLTIFRIYKKFPKLCLRSKCLIGGAVITLMEGICGFIVNVKCKLNVWDYSNCTLNFKGQICPFYSMLWILLCIPISGICKLLCKNKKII</sequence>
<feature type="transmembrane region" description="Helical" evidence="1">
    <location>
        <begin position="34"/>
        <end position="51"/>
    </location>
</feature>
<dbReference type="Pfam" id="PF06541">
    <property type="entry name" value="ABC_trans_CmpB"/>
    <property type="match status" value="1"/>
</dbReference>
<feature type="transmembrane region" description="Helical" evidence="1">
    <location>
        <begin position="63"/>
        <end position="83"/>
    </location>
</feature>
<keyword evidence="3" id="KW-1185">Reference proteome</keyword>
<organism evidence="2 3">
    <name type="scientific">Ruminococcus bromii</name>
    <dbReference type="NCBI Taxonomy" id="40518"/>
    <lineage>
        <taxon>Bacteria</taxon>
        <taxon>Bacillati</taxon>
        <taxon>Bacillota</taxon>
        <taxon>Clostridia</taxon>
        <taxon>Eubacteriales</taxon>
        <taxon>Oscillospiraceae</taxon>
        <taxon>Ruminococcus</taxon>
    </lineage>
</organism>
<keyword evidence="1" id="KW-0812">Transmembrane</keyword>
<name>A0ABT0NGJ3_9FIRM</name>
<gene>
    <name evidence="2" type="ORF">E2N93_01760</name>
</gene>
<dbReference type="Proteomes" id="UP001056693">
    <property type="component" value="Unassembled WGS sequence"/>
</dbReference>
<dbReference type="InterPro" id="IPR010540">
    <property type="entry name" value="CmpB_TMEM229"/>
</dbReference>
<protein>
    <recommendedName>
        <fullName evidence="4">ABC-transporter type IV</fullName>
    </recommendedName>
</protein>
<accession>A0ABT0NGJ3</accession>
<reference evidence="2 3" key="1">
    <citation type="submission" date="2019-03" db="EMBL/GenBank/DDBJ databases">
        <authorList>
            <person name="Molinero N."/>
            <person name="Sanchez B."/>
            <person name="Walker A."/>
            <person name="Duncan S."/>
            <person name="Delgado S."/>
            <person name="Margolles A."/>
        </authorList>
    </citation>
    <scope>NUCLEOTIDE SEQUENCE [LARGE SCALE GENOMIC DNA]</scope>
    <source>
        <strain evidence="2 3">IPLA60002</strain>
    </source>
</reference>
<keyword evidence="1" id="KW-0472">Membrane</keyword>